<name>A0AAD5KIY2_9FUNG</name>
<dbReference type="EMBL" id="JAIXMP010000006">
    <property type="protein sequence ID" value="KAI9271950.1"/>
    <property type="molecule type" value="Genomic_DNA"/>
</dbReference>
<accession>A0AAD5KIY2</accession>
<evidence type="ECO:0008006" key="3">
    <source>
        <dbReference type="Google" id="ProtNLM"/>
    </source>
</evidence>
<dbReference type="Proteomes" id="UP001209540">
    <property type="component" value="Unassembled WGS sequence"/>
</dbReference>
<keyword evidence="2" id="KW-1185">Reference proteome</keyword>
<reference evidence="1" key="1">
    <citation type="journal article" date="2022" name="IScience">
        <title>Evolution of zygomycete secretomes and the origins of terrestrial fungal ecologies.</title>
        <authorList>
            <person name="Chang Y."/>
            <person name="Wang Y."/>
            <person name="Mondo S."/>
            <person name="Ahrendt S."/>
            <person name="Andreopoulos W."/>
            <person name="Barry K."/>
            <person name="Beard J."/>
            <person name="Benny G.L."/>
            <person name="Blankenship S."/>
            <person name="Bonito G."/>
            <person name="Cuomo C."/>
            <person name="Desiro A."/>
            <person name="Gervers K.A."/>
            <person name="Hundley H."/>
            <person name="Kuo A."/>
            <person name="LaButti K."/>
            <person name="Lang B.F."/>
            <person name="Lipzen A."/>
            <person name="O'Donnell K."/>
            <person name="Pangilinan J."/>
            <person name="Reynolds N."/>
            <person name="Sandor L."/>
            <person name="Smith M.E."/>
            <person name="Tsang A."/>
            <person name="Grigoriev I.V."/>
            <person name="Stajich J.E."/>
            <person name="Spatafora J.W."/>
        </authorList>
    </citation>
    <scope>NUCLEOTIDE SEQUENCE</scope>
    <source>
        <strain evidence="1">RSA 2281</strain>
    </source>
</reference>
<organism evidence="1 2">
    <name type="scientific">Phascolomyces articulosus</name>
    <dbReference type="NCBI Taxonomy" id="60185"/>
    <lineage>
        <taxon>Eukaryota</taxon>
        <taxon>Fungi</taxon>
        <taxon>Fungi incertae sedis</taxon>
        <taxon>Mucoromycota</taxon>
        <taxon>Mucoromycotina</taxon>
        <taxon>Mucoromycetes</taxon>
        <taxon>Mucorales</taxon>
        <taxon>Lichtheimiaceae</taxon>
        <taxon>Phascolomyces</taxon>
    </lineage>
</organism>
<comment type="caution">
    <text evidence="1">The sequence shown here is derived from an EMBL/GenBank/DDBJ whole genome shotgun (WGS) entry which is preliminary data.</text>
</comment>
<reference evidence="1" key="2">
    <citation type="submission" date="2023-02" db="EMBL/GenBank/DDBJ databases">
        <authorList>
            <consortium name="DOE Joint Genome Institute"/>
            <person name="Mondo S.J."/>
            <person name="Chang Y."/>
            <person name="Wang Y."/>
            <person name="Ahrendt S."/>
            <person name="Andreopoulos W."/>
            <person name="Barry K."/>
            <person name="Beard J."/>
            <person name="Benny G.L."/>
            <person name="Blankenship S."/>
            <person name="Bonito G."/>
            <person name="Cuomo C."/>
            <person name="Desiro A."/>
            <person name="Gervers K.A."/>
            <person name="Hundley H."/>
            <person name="Kuo A."/>
            <person name="LaButti K."/>
            <person name="Lang B.F."/>
            <person name="Lipzen A."/>
            <person name="O'Donnell K."/>
            <person name="Pangilinan J."/>
            <person name="Reynolds N."/>
            <person name="Sandor L."/>
            <person name="Smith M.W."/>
            <person name="Tsang A."/>
            <person name="Grigoriev I.V."/>
            <person name="Stajich J.E."/>
            <person name="Spatafora J.W."/>
        </authorList>
    </citation>
    <scope>NUCLEOTIDE SEQUENCE</scope>
    <source>
        <strain evidence="1">RSA 2281</strain>
    </source>
</reference>
<evidence type="ECO:0000313" key="2">
    <source>
        <dbReference type="Proteomes" id="UP001209540"/>
    </source>
</evidence>
<evidence type="ECO:0000313" key="1">
    <source>
        <dbReference type="EMBL" id="KAI9271950.1"/>
    </source>
</evidence>
<proteinExistence type="predicted"/>
<dbReference type="AlphaFoldDB" id="A0AAD5KIY2"/>
<gene>
    <name evidence="1" type="ORF">BDA99DRAFT_557152</name>
</gene>
<protein>
    <recommendedName>
        <fullName evidence="3">Homeodomain-like DNA binding domain-containing transcription factor</fullName>
    </recommendedName>
</protein>
<sequence length="409" mass="46947">MENHNTTDNNISTTNERIVLFQNYMDWEGAAGVNYRHKIEEIEKKEKKSEESISSNDISSHQIRGLYNTKNDVKVAKMINLLQEFEGMSIKVAAAKVILPYSTVKRRVNQWNEACNNGEDVFPGSSKKTGLNITSRAVNEHMRKKCHLTYKRTIRQLVACDDDTTVLQRYEAVSAWKALEINFFSEGEHALIHVDCTVKVQFDIKNKTGVLHQKGTHSHGKFIPLHFTMETLEKPARPISNIDLNLRNMGTIKRLQRNYLVKNDKLQSSQPALESVHTELADLTKEFPGYLQSADITPGNMCITFSAPGIAAKADFKKHPMLTDVTYDCFTKGYYLCSTNIYFEELDKFAVIFQGVLDGLSMIHFKSYFLTLFKTFNVVFGDMEKIIDMNFSGLLDLDMWRYWIEEDEL</sequence>